<sequence length="99" mass="11092">MKDILLNEDGSLMIKDGDFVAGENIIQQQAMLLATHQGEFKHSPEVGVGISDLLLGEELLEYRHKIRNQFAMDGLKINKLELYDIGNLKIDAEYADNSS</sequence>
<accession>A0A3G8Z975</accession>
<evidence type="ECO:0000313" key="2">
    <source>
        <dbReference type="EMBL" id="AZI55671.1"/>
    </source>
</evidence>
<dbReference type="KEGG" id="eva:EIB75_00945"/>
<dbReference type="EMBL" id="CP034160">
    <property type="protein sequence ID" value="AZI55671.1"/>
    <property type="molecule type" value="Genomic_DNA"/>
</dbReference>
<reference evidence="3" key="1">
    <citation type="submission" date="2018-11" db="EMBL/GenBank/DDBJ databases">
        <title>Proposal to divide the Flavobacteriaceae and reorganize its genera based on Amino Acid Identity values calculated from whole genome sequences.</title>
        <authorList>
            <person name="Nicholson A.C."/>
            <person name="Gulvik C.A."/>
            <person name="Whitney A.M."/>
            <person name="Sheth M."/>
            <person name="Batra D."/>
            <person name="Pryor J."/>
            <person name="Bernardet J.-F."/>
            <person name="Hugo C."/>
            <person name="Kampfer P."/>
            <person name="Newman J.D."/>
            <person name="McQuiston J.R."/>
        </authorList>
    </citation>
    <scope>NUCLEOTIDE SEQUENCE [LARGE SCALE GENOMIC DNA]</scope>
    <source>
        <strain evidence="3">H6466</strain>
    </source>
</reference>
<reference evidence="1" key="2">
    <citation type="submission" date="2018-11" db="EMBL/GenBank/DDBJ databases">
        <title>Proposal to divide the Flavobacteriaceae and reorganize its genera based on Amino Acid Identity values calculated from whole genome sequences.</title>
        <authorList>
            <person name="Nicholson A.C."/>
            <person name="Gulvik C.A."/>
            <person name="Whitney A.M."/>
            <person name="Humrighouse B.W."/>
            <person name="Bell M."/>
            <person name="Holmes B."/>
            <person name="Steigerwalt A."/>
            <person name="Villarma A."/>
            <person name="Sheth M."/>
            <person name="Batra D."/>
            <person name="Pryor J."/>
            <person name="Bernardet J.-F."/>
            <person name="Hugo C."/>
            <person name="Kampfer P."/>
            <person name="Newman J."/>
            <person name="Mcquiston J.R."/>
        </authorList>
    </citation>
    <scope>NUCLEOTIDE SEQUENCE [LARGE SCALE GENOMIC DNA]</scope>
    <source>
        <strain evidence="1">H6466</strain>
    </source>
</reference>
<proteinExistence type="predicted"/>
<dbReference type="KEGG" id="eva:EIB75_10595"/>
<evidence type="ECO:0000313" key="3">
    <source>
        <dbReference type="Proteomes" id="UP000272316"/>
    </source>
</evidence>
<evidence type="ECO:0000313" key="1">
    <source>
        <dbReference type="EMBL" id="AZI53909.1"/>
    </source>
</evidence>
<gene>
    <name evidence="1" type="ORF">EIB75_00945</name>
    <name evidence="2" type="ORF">EIB75_10595</name>
</gene>
<dbReference type="AlphaFoldDB" id="A0A3G8Z975"/>
<dbReference type="Proteomes" id="UP000272316">
    <property type="component" value="Chromosome"/>
</dbReference>
<protein>
    <submittedName>
        <fullName evidence="1">Oxidase</fullName>
    </submittedName>
</protein>
<organism evidence="1 3">
    <name type="scientific">Epilithonimonas vandammei</name>
    <dbReference type="NCBI Taxonomy" id="2487072"/>
    <lineage>
        <taxon>Bacteria</taxon>
        <taxon>Pseudomonadati</taxon>
        <taxon>Bacteroidota</taxon>
        <taxon>Flavobacteriia</taxon>
        <taxon>Flavobacteriales</taxon>
        <taxon>Weeksellaceae</taxon>
        <taxon>Chryseobacterium group</taxon>
        <taxon>Epilithonimonas</taxon>
    </lineage>
</organism>
<dbReference type="EMBL" id="CP034160">
    <property type="protein sequence ID" value="AZI53909.1"/>
    <property type="molecule type" value="Genomic_DNA"/>
</dbReference>
<name>A0A3G8Z975_9FLAO</name>
<dbReference type="RefSeq" id="WP_124985404.1">
    <property type="nucleotide sequence ID" value="NZ_CP034160.1"/>
</dbReference>